<organism evidence="2 3">
    <name type="scientific">Lojkania enalia</name>
    <dbReference type="NCBI Taxonomy" id="147567"/>
    <lineage>
        <taxon>Eukaryota</taxon>
        <taxon>Fungi</taxon>
        <taxon>Dikarya</taxon>
        <taxon>Ascomycota</taxon>
        <taxon>Pezizomycotina</taxon>
        <taxon>Dothideomycetes</taxon>
        <taxon>Pleosporomycetidae</taxon>
        <taxon>Pleosporales</taxon>
        <taxon>Pleosporales incertae sedis</taxon>
        <taxon>Lojkania</taxon>
    </lineage>
</organism>
<evidence type="ECO:0000313" key="3">
    <source>
        <dbReference type="Proteomes" id="UP000800093"/>
    </source>
</evidence>
<accession>A0A9P4N4E1</accession>
<gene>
    <name evidence="2" type="ORF">CC78DRAFT_616563</name>
</gene>
<dbReference type="EMBL" id="ML986614">
    <property type="protein sequence ID" value="KAF2264643.1"/>
    <property type="molecule type" value="Genomic_DNA"/>
</dbReference>
<dbReference type="AlphaFoldDB" id="A0A9P4N4E1"/>
<feature type="domain" description="N-acetyltransferase" evidence="1">
    <location>
        <begin position="63"/>
        <end position="225"/>
    </location>
</feature>
<dbReference type="GO" id="GO:0016747">
    <property type="term" value="F:acyltransferase activity, transferring groups other than amino-acyl groups"/>
    <property type="evidence" value="ECO:0007669"/>
    <property type="project" value="InterPro"/>
</dbReference>
<dbReference type="PROSITE" id="PS51186">
    <property type="entry name" value="GNAT"/>
    <property type="match status" value="1"/>
</dbReference>
<dbReference type="Proteomes" id="UP000800093">
    <property type="component" value="Unassembled WGS sequence"/>
</dbReference>
<keyword evidence="3" id="KW-1185">Reference proteome</keyword>
<dbReference type="PANTHER" id="PTHR42791:SF1">
    <property type="entry name" value="N-ACETYLTRANSFERASE DOMAIN-CONTAINING PROTEIN"/>
    <property type="match status" value="1"/>
</dbReference>
<dbReference type="InterPro" id="IPR052523">
    <property type="entry name" value="Trichothecene_AcTrans"/>
</dbReference>
<proteinExistence type="predicted"/>
<dbReference type="Pfam" id="PF13508">
    <property type="entry name" value="Acetyltransf_7"/>
    <property type="match status" value="1"/>
</dbReference>
<dbReference type="CDD" id="cd04301">
    <property type="entry name" value="NAT_SF"/>
    <property type="match status" value="1"/>
</dbReference>
<comment type="caution">
    <text evidence="2">The sequence shown here is derived from an EMBL/GenBank/DDBJ whole genome shotgun (WGS) entry which is preliminary data.</text>
</comment>
<dbReference type="Gene3D" id="3.40.630.30">
    <property type="match status" value="1"/>
</dbReference>
<dbReference type="InterPro" id="IPR000182">
    <property type="entry name" value="GNAT_dom"/>
</dbReference>
<evidence type="ECO:0000259" key="1">
    <source>
        <dbReference type="PROSITE" id="PS51186"/>
    </source>
</evidence>
<reference evidence="3" key="1">
    <citation type="journal article" date="2020" name="Stud. Mycol.">
        <title>101 Dothideomycetes genomes: A test case for predicting lifestyles and emergence of pathogens.</title>
        <authorList>
            <person name="Haridas S."/>
            <person name="Albert R."/>
            <person name="Binder M."/>
            <person name="Bloem J."/>
            <person name="LaButti K."/>
            <person name="Salamov A."/>
            <person name="Andreopoulos B."/>
            <person name="Baker S."/>
            <person name="Barry K."/>
            <person name="Bills G."/>
            <person name="Bluhm B."/>
            <person name="Cannon C."/>
            <person name="Castanera R."/>
            <person name="Culley D."/>
            <person name="Daum C."/>
            <person name="Ezra D."/>
            <person name="Gonzalez J."/>
            <person name="Henrissat B."/>
            <person name="Kuo A."/>
            <person name="Liang C."/>
            <person name="Lipzen A."/>
            <person name="Lutzoni F."/>
            <person name="Magnuson J."/>
            <person name="Mondo S."/>
            <person name="Nolan M."/>
            <person name="Ohm R."/>
            <person name="Pangilinan J."/>
            <person name="Park H.-J."/>
            <person name="Ramirez L."/>
            <person name="Alfaro M."/>
            <person name="Sun H."/>
            <person name="Tritt A."/>
            <person name="Yoshinaga Y."/>
            <person name="Zwiers L.-H."/>
            <person name="Turgeon B."/>
            <person name="Goodwin S."/>
            <person name="Spatafora J."/>
            <person name="Crous P."/>
            <person name="Grigoriev I."/>
        </authorList>
    </citation>
    <scope>NUCLEOTIDE SEQUENCE [LARGE SCALE GENOMIC DNA]</scope>
    <source>
        <strain evidence="3">CBS 304.66</strain>
    </source>
</reference>
<evidence type="ECO:0000313" key="2">
    <source>
        <dbReference type="EMBL" id="KAF2264643.1"/>
    </source>
</evidence>
<dbReference type="InterPro" id="IPR016181">
    <property type="entry name" value="Acyl_CoA_acyltransferase"/>
</dbReference>
<name>A0A9P4N4E1_9PLEO</name>
<dbReference type="PANTHER" id="PTHR42791">
    <property type="entry name" value="GNAT FAMILY ACETYLTRANSFERASE"/>
    <property type="match status" value="1"/>
</dbReference>
<dbReference type="SUPFAM" id="SSF55729">
    <property type="entry name" value="Acyl-CoA N-acyltransferases (Nat)"/>
    <property type="match status" value="1"/>
</dbReference>
<dbReference type="OrthoDB" id="410198at2759"/>
<sequence>MSSPYVLTEAEATDAYAIASLFALSWNLPFAQLQFGNVDAFTLAQSLAPNIAEQMKHKYVKYVVIRRSDTQEVVSAAQWALPVYDNLCQVYETSKDREEREQFEDEIYRNKLPEGSNKDLIMEFGIGQRKLREQALRGATHYLLENIATYPQYRSQGLATRLIEWVFLEADKSGVLVYLDAASNNPAMRLYEKLGFEEVGRNIIDDLSRYGGKGSETYIAMIRCPKKLL</sequence>
<protein>
    <submittedName>
        <fullName evidence="2">Acyl-CoA N-acyltransferase</fullName>
    </submittedName>
</protein>